<dbReference type="GO" id="GO:0019684">
    <property type="term" value="P:photosynthesis, light reaction"/>
    <property type="evidence" value="ECO:0007669"/>
    <property type="project" value="InterPro"/>
</dbReference>
<dbReference type="SUPFAM" id="SSF50346">
    <property type="entry name" value="PRC-barrel domain"/>
    <property type="match status" value="1"/>
</dbReference>
<proteinExistence type="predicted"/>
<name>A0A1T5AWA9_9SPHI</name>
<dbReference type="AlphaFoldDB" id="A0A1T5AWA9"/>
<protein>
    <submittedName>
        <fullName evidence="3">PRC-barrel domain-containing protein</fullName>
    </submittedName>
</protein>
<organism evidence="3 4">
    <name type="scientific">Sphingobacterium nematocida</name>
    <dbReference type="NCBI Taxonomy" id="1513896"/>
    <lineage>
        <taxon>Bacteria</taxon>
        <taxon>Pseudomonadati</taxon>
        <taxon>Bacteroidota</taxon>
        <taxon>Sphingobacteriia</taxon>
        <taxon>Sphingobacteriales</taxon>
        <taxon>Sphingobacteriaceae</taxon>
        <taxon>Sphingobacterium</taxon>
    </lineage>
</organism>
<dbReference type="InterPro" id="IPR011033">
    <property type="entry name" value="PRC_barrel-like_sf"/>
</dbReference>
<evidence type="ECO:0000313" key="3">
    <source>
        <dbReference type="EMBL" id="SKB39256.1"/>
    </source>
</evidence>
<feature type="region of interest" description="Disordered" evidence="1">
    <location>
        <begin position="159"/>
        <end position="178"/>
    </location>
</feature>
<dbReference type="Proteomes" id="UP000190150">
    <property type="component" value="Unassembled WGS sequence"/>
</dbReference>
<dbReference type="EMBL" id="FUZF01000001">
    <property type="protein sequence ID" value="SKB39256.1"/>
    <property type="molecule type" value="Genomic_DNA"/>
</dbReference>
<dbReference type="InterPro" id="IPR014747">
    <property type="entry name" value="Bac_photo_RC_H_C"/>
</dbReference>
<dbReference type="Gene3D" id="3.90.50.10">
    <property type="entry name" value="Photosynthetic Reaction Center, subunit H, domain 2"/>
    <property type="match status" value="1"/>
</dbReference>
<dbReference type="GO" id="GO:0030077">
    <property type="term" value="C:plasma membrane light-harvesting complex"/>
    <property type="evidence" value="ECO:0007669"/>
    <property type="project" value="InterPro"/>
</dbReference>
<sequence>MAQEENINNHLTELTGSDYDIVDGEPDIRGWDVQDEQGRMIGEVVELLFDTSSQRVHYIVVDVDYENYAAELEKQIMIPIRIAEFRPEKGNDSSARIVDDSDHPENIPFHDGTNTLCDSGIVVVPISLRQIMDLPSYDSDRVNSGTELAVHKVFESSLNEHIQGEGSQSGGRVSPKRM</sequence>
<evidence type="ECO:0000259" key="2">
    <source>
        <dbReference type="Pfam" id="PF05239"/>
    </source>
</evidence>
<accession>A0A1T5AWA9</accession>
<gene>
    <name evidence="3" type="ORF">SAMN05660841_00231</name>
</gene>
<evidence type="ECO:0000313" key="4">
    <source>
        <dbReference type="Proteomes" id="UP000190150"/>
    </source>
</evidence>
<dbReference type="Pfam" id="PF05239">
    <property type="entry name" value="PRC"/>
    <property type="match status" value="1"/>
</dbReference>
<dbReference type="OrthoDB" id="1422173at2"/>
<dbReference type="RefSeq" id="WP_079640587.1">
    <property type="nucleotide sequence ID" value="NZ_FUZF01000001.1"/>
</dbReference>
<reference evidence="4" key="1">
    <citation type="submission" date="2017-02" db="EMBL/GenBank/DDBJ databases">
        <authorList>
            <person name="Varghese N."/>
            <person name="Submissions S."/>
        </authorList>
    </citation>
    <scope>NUCLEOTIDE SEQUENCE [LARGE SCALE GENOMIC DNA]</scope>
    <source>
        <strain evidence="4">DSM 24091</strain>
    </source>
</reference>
<feature type="domain" description="PRC-barrel" evidence="2">
    <location>
        <begin position="27"/>
        <end position="84"/>
    </location>
</feature>
<evidence type="ECO:0000256" key="1">
    <source>
        <dbReference type="SAM" id="MobiDB-lite"/>
    </source>
</evidence>
<keyword evidence="4" id="KW-1185">Reference proteome</keyword>
<dbReference type="InterPro" id="IPR027275">
    <property type="entry name" value="PRC-brl_dom"/>
</dbReference>
<dbReference type="STRING" id="1513896.SAMN05660841_00231"/>